<proteinExistence type="predicted"/>
<evidence type="ECO:0000259" key="3">
    <source>
        <dbReference type="Pfam" id="PF01555"/>
    </source>
</evidence>
<dbReference type="Pfam" id="PF01555">
    <property type="entry name" value="N6_N4_Mtase"/>
    <property type="match status" value="1"/>
</dbReference>
<dbReference type="SUPFAM" id="SSF53335">
    <property type="entry name" value="S-adenosyl-L-methionine-dependent methyltransferases"/>
    <property type="match status" value="1"/>
</dbReference>
<gene>
    <name evidence="4" type="ORF">ASV53_23410</name>
</gene>
<evidence type="ECO:0000313" key="5">
    <source>
        <dbReference type="Proteomes" id="UP000215999"/>
    </source>
</evidence>
<organism evidence="4 5">
    <name type="scientific">Photobacterium sanguinicancri</name>
    <dbReference type="NCBI Taxonomy" id="875932"/>
    <lineage>
        <taxon>Bacteria</taxon>
        <taxon>Pseudomonadati</taxon>
        <taxon>Pseudomonadota</taxon>
        <taxon>Gammaproteobacteria</taxon>
        <taxon>Vibrionales</taxon>
        <taxon>Vibrionaceae</taxon>
        <taxon>Photobacterium</taxon>
    </lineage>
</organism>
<name>A0ABX4FRN3_9GAMM</name>
<evidence type="ECO:0000256" key="2">
    <source>
        <dbReference type="ARBA" id="ARBA00022679"/>
    </source>
</evidence>
<keyword evidence="5" id="KW-1185">Reference proteome</keyword>
<evidence type="ECO:0000313" key="4">
    <source>
        <dbReference type="EMBL" id="OZS41492.1"/>
    </source>
</evidence>
<comment type="caution">
    <text evidence="4">The sequence shown here is derived from an EMBL/GenBank/DDBJ whole genome shotgun (WGS) entry which is preliminary data.</text>
</comment>
<evidence type="ECO:0000256" key="1">
    <source>
        <dbReference type="ARBA" id="ARBA00022603"/>
    </source>
</evidence>
<sequence length="43" mass="4524">MVIEPFFGSGSTLVAASNLNCEYLGCDASPSTHAYSIERQSAV</sequence>
<dbReference type="Gene3D" id="3.40.50.150">
    <property type="entry name" value="Vaccinia Virus protein VP39"/>
    <property type="match status" value="1"/>
</dbReference>
<feature type="domain" description="DNA methylase N-4/N-6" evidence="3">
    <location>
        <begin position="2"/>
        <end position="35"/>
    </location>
</feature>
<protein>
    <recommendedName>
        <fullName evidence="3">DNA methylase N-4/N-6 domain-containing protein</fullName>
    </recommendedName>
</protein>
<accession>A0ABX4FRN3</accession>
<dbReference type="InterPro" id="IPR002941">
    <property type="entry name" value="DNA_methylase_N4/N6"/>
</dbReference>
<keyword evidence="1" id="KW-0489">Methyltransferase</keyword>
<keyword evidence="2" id="KW-0808">Transferase</keyword>
<dbReference type="Proteomes" id="UP000215999">
    <property type="component" value="Unassembled WGS sequence"/>
</dbReference>
<dbReference type="InterPro" id="IPR029063">
    <property type="entry name" value="SAM-dependent_MTases_sf"/>
</dbReference>
<dbReference type="EMBL" id="NOIF01000306">
    <property type="protein sequence ID" value="OZS41492.1"/>
    <property type="molecule type" value="Genomic_DNA"/>
</dbReference>
<reference evidence="4 5" key="1">
    <citation type="journal article" date="2016" name="Antonie Van Leeuwenhoek">
        <title>Photobacterium sanguinicancri sp. nov. isolated from marine animals.</title>
        <authorList>
            <person name="Gomez-Gil B."/>
            <person name="Roque A."/>
            <person name="Rotllant G."/>
            <person name="Romalde J.L."/>
            <person name="Doce A."/>
            <person name="Eggermont M."/>
            <person name="Defoirdt T."/>
        </authorList>
    </citation>
    <scope>NUCLEOTIDE SEQUENCE [LARGE SCALE GENOMIC DNA]</scope>
    <source>
        <strain evidence="4 5">CAIM 1827</strain>
    </source>
</reference>